<evidence type="ECO:0000313" key="6">
    <source>
        <dbReference type="Proteomes" id="UP001552299"/>
    </source>
</evidence>
<comment type="similarity">
    <text evidence="1">Belongs to the bacterial ribosomal protein bTHX family.</text>
</comment>
<name>A0ABD0U5T8_DENTH</name>
<gene>
    <name evidence="5" type="ORF">M5K25_022258</name>
</gene>
<organism evidence="5 6">
    <name type="scientific">Dendrobium thyrsiflorum</name>
    <name type="common">Pinecone-like raceme dendrobium</name>
    <name type="synonym">Orchid</name>
    <dbReference type="NCBI Taxonomy" id="117978"/>
    <lineage>
        <taxon>Eukaryota</taxon>
        <taxon>Viridiplantae</taxon>
        <taxon>Streptophyta</taxon>
        <taxon>Embryophyta</taxon>
        <taxon>Tracheophyta</taxon>
        <taxon>Spermatophyta</taxon>
        <taxon>Magnoliopsida</taxon>
        <taxon>Liliopsida</taxon>
        <taxon>Asparagales</taxon>
        <taxon>Orchidaceae</taxon>
        <taxon>Epidendroideae</taxon>
        <taxon>Malaxideae</taxon>
        <taxon>Dendrobiinae</taxon>
        <taxon>Dendrobium</taxon>
    </lineage>
</organism>
<evidence type="ECO:0008006" key="7">
    <source>
        <dbReference type="Google" id="ProtNLM"/>
    </source>
</evidence>
<dbReference type="AlphaFoldDB" id="A0ABD0U5T8"/>
<evidence type="ECO:0000256" key="2">
    <source>
        <dbReference type="ARBA" id="ARBA00022980"/>
    </source>
</evidence>
<proteinExistence type="inferred from homology"/>
<feature type="compositionally biased region" description="Basic residues" evidence="4">
    <location>
        <begin position="53"/>
        <end position="62"/>
    </location>
</feature>
<evidence type="ECO:0000256" key="3">
    <source>
        <dbReference type="ARBA" id="ARBA00023274"/>
    </source>
</evidence>
<accession>A0ABD0U5T8</accession>
<keyword evidence="3" id="KW-0687">Ribonucleoprotein</keyword>
<reference evidence="5 6" key="1">
    <citation type="journal article" date="2024" name="Plant Biotechnol. J.">
        <title>Dendrobium thyrsiflorum genome and its molecular insights into genes involved in important horticultural traits.</title>
        <authorList>
            <person name="Chen B."/>
            <person name="Wang J.Y."/>
            <person name="Zheng P.J."/>
            <person name="Li K.L."/>
            <person name="Liang Y.M."/>
            <person name="Chen X.F."/>
            <person name="Zhang C."/>
            <person name="Zhao X."/>
            <person name="He X."/>
            <person name="Zhang G.Q."/>
            <person name="Liu Z.J."/>
            <person name="Xu Q."/>
        </authorList>
    </citation>
    <scope>NUCLEOTIDE SEQUENCE [LARGE SCALE GENOMIC DNA]</scope>
    <source>
        <strain evidence="5">GZMU011</strain>
    </source>
</reference>
<evidence type="ECO:0000256" key="4">
    <source>
        <dbReference type="SAM" id="MobiDB-lite"/>
    </source>
</evidence>
<evidence type="ECO:0000256" key="1">
    <source>
        <dbReference type="ARBA" id="ARBA00010834"/>
    </source>
</evidence>
<dbReference type="InterPro" id="IPR030826">
    <property type="entry name" value="Ribosomal_bTHX/bTHXc/bTHXm"/>
</dbReference>
<dbReference type="EMBL" id="JANQDX010000017">
    <property type="protein sequence ID" value="KAL0907819.1"/>
    <property type="molecule type" value="Genomic_DNA"/>
</dbReference>
<protein>
    <recommendedName>
        <fullName evidence="7">30S ribosomal protein S31, chloroplastic</fullName>
    </recommendedName>
</protein>
<dbReference type="GO" id="GO:1990904">
    <property type="term" value="C:ribonucleoprotein complex"/>
    <property type="evidence" value="ECO:0007669"/>
    <property type="project" value="UniProtKB-KW"/>
</dbReference>
<dbReference type="PANTHER" id="PTHR34550">
    <property type="entry name" value="30S RIBOSOMAL PROTEIN S31, CHLOROPLASTIC"/>
    <property type="match status" value="1"/>
</dbReference>
<feature type="region of interest" description="Disordered" evidence="4">
    <location>
        <begin position="27"/>
        <end position="76"/>
    </location>
</feature>
<dbReference type="GO" id="GO:0005840">
    <property type="term" value="C:ribosome"/>
    <property type="evidence" value="ECO:0007669"/>
    <property type="project" value="UniProtKB-KW"/>
</dbReference>
<dbReference type="NCBIfam" id="TIGR04560">
    <property type="entry name" value="ribo_THX"/>
    <property type="match status" value="1"/>
</dbReference>
<feature type="compositionally biased region" description="Low complexity" evidence="4">
    <location>
        <begin position="28"/>
        <end position="41"/>
    </location>
</feature>
<dbReference type="PANTHER" id="PTHR34550:SF3">
    <property type="entry name" value="SMALL RIBOSOMAL SUBUNIT PROTEIN BTHXM"/>
    <property type="match status" value="1"/>
</dbReference>
<dbReference type="InterPro" id="IPR044695">
    <property type="entry name" value="Ribosomal_bTHXc/bTHXc_plant"/>
</dbReference>
<dbReference type="Proteomes" id="UP001552299">
    <property type="component" value="Unassembled WGS sequence"/>
</dbReference>
<evidence type="ECO:0000313" key="5">
    <source>
        <dbReference type="EMBL" id="KAL0907819.1"/>
    </source>
</evidence>
<sequence length="164" mass="18226">MPEKEHGDSFTRKAVAAAAEGAARDFLSSQSTSSFSSQATSENGLMTCGRGDKKTKRGKRFKGSFGNARPKKEKKIQRIKDRIEVPSHNSTYPPLSPKTWRRFLLPSFFPEIGNFKFLSFNCAASNFSVSTEISLKQRDPNQRLFVQGSGPLADPPSWLLPLNL</sequence>
<comment type="caution">
    <text evidence="5">The sequence shown here is derived from an EMBL/GenBank/DDBJ whole genome shotgun (WGS) entry which is preliminary data.</text>
</comment>
<dbReference type="Pfam" id="PF17067">
    <property type="entry name" value="RPS31"/>
    <property type="match status" value="1"/>
</dbReference>
<keyword evidence="6" id="KW-1185">Reference proteome</keyword>
<keyword evidence="2" id="KW-0689">Ribosomal protein</keyword>